<dbReference type="RefSeq" id="XP_044725108.1">
    <property type="nucleotide sequence ID" value="XM_044858708.1"/>
</dbReference>
<dbReference type="GO" id="GO:0004601">
    <property type="term" value="F:peroxidase activity"/>
    <property type="evidence" value="ECO:0007669"/>
    <property type="project" value="InterPro"/>
</dbReference>
<dbReference type="GeneID" id="68349366"/>
<name>A0A9P8SN79_9HYPO</name>
<gene>
    <name evidence="1" type="ORF">HRG_00237</name>
</gene>
<dbReference type="InterPro" id="IPR036851">
    <property type="entry name" value="Chloroperoxidase-like_sf"/>
</dbReference>
<dbReference type="Proteomes" id="UP000824596">
    <property type="component" value="Unassembled WGS sequence"/>
</dbReference>
<protein>
    <submittedName>
        <fullName evidence="1">Uncharacterized protein</fullName>
    </submittedName>
</protein>
<comment type="caution">
    <text evidence="1">The sequence shown here is derived from an EMBL/GenBank/DDBJ whole genome shotgun (WGS) entry which is preliminary data.</text>
</comment>
<evidence type="ECO:0000313" key="2">
    <source>
        <dbReference type="Proteomes" id="UP000824596"/>
    </source>
</evidence>
<reference evidence="1" key="1">
    <citation type="submission" date="2021-09" db="EMBL/GenBank/DDBJ databases">
        <title>A high-quality genome of the endoparasitic fungus Hirsutella rhossiliensis with a comparison of Hirsutella genomes reveals transposable elements contributing to genome size variation.</title>
        <authorList>
            <person name="Lin R."/>
            <person name="Jiao Y."/>
            <person name="Sun X."/>
            <person name="Ling J."/>
            <person name="Xie B."/>
            <person name="Cheng X."/>
        </authorList>
    </citation>
    <scope>NUCLEOTIDE SEQUENCE</scope>
    <source>
        <strain evidence="1">HR02</strain>
    </source>
</reference>
<dbReference type="EMBL" id="JAIZPD010000001">
    <property type="protein sequence ID" value="KAH0967595.1"/>
    <property type="molecule type" value="Genomic_DNA"/>
</dbReference>
<evidence type="ECO:0000313" key="1">
    <source>
        <dbReference type="EMBL" id="KAH0967595.1"/>
    </source>
</evidence>
<dbReference type="Gene3D" id="1.10.489.10">
    <property type="entry name" value="Chloroperoxidase-like"/>
    <property type="match status" value="1"/>
</dbReference>
<sequence>MKDAKKRNPKFNYDKAAAAHTSIEVSRLKLCLADAKDEPDDPTDLKYINEFFTEQRLPTNVGWTPSPRVKTVQDVLKYAVEGQAASTKLQDANNGKVITTSK</sequence>
<keyword evidence="2" id="KW-1185">Reference proteome</keyword>
<dbReference type="AlphaFoldDB" id="A0A9P8SN79"/>
<organism evidence="1 2">
    <name type="scientific">Hirsutella rhossiliensis</name>
    <dbReference type="NCBI Taxonomy" id="111463"/>
    <lineage>
        <taxon>Eukaryota</taxon>
        <taxon>Fungi</taxon>
        <taxon>Dikarya</taxon>
        <taxon>Ascomycota</taxon>
        <taxon>Pezizomycotina</taxon>
        <taxon>Sordariomycetes</taxon>
        <taxon>Hypocreomycetidae</taxon>
        <taxon>Hypocreales</taxon>
        <taxon>Ophiocordycipitaceae</taxon>
        <taxon>Hirsutella</taxon>
    </lineage>
</organism>
<accession>A0A9P8SN79</accession>
<proteinExistence type="predicted"/>